<reference evidence="2 3" key="1">
    <citation type="submission" date="2023-06" db="EMBL/GenBank/DDBJ databases">
        <title>Influencing factors and mechanism of Cr(VI) reduction by facultative anaerobic Exiguobacterium sp. PY14.</title>
        <authorList>
            <person name="Zou L."/>
        </authorList>
    </citation>
    <scope>NUCLEOTIDE SEQUENCE [LARGE SCALE GENOMIC DNA]</scope>
    <source>
        <strain evidence="2 3">PY14</strain>
    </source>
</reference>
<keyword evidence="1" id="KW-0732">Signal</keyword>
<evidence type="ECO:0008006" key="4">
    <source>
        <dbReference type="Google" id="ProtNLM"/>
    </source>
</evidence>
<feature type="chain" id="PRO_5045448456" description="ABC transporter substrate-binding protein" evidence="1">
    <location>
        <begin position="19"/>
        <end position="236"/>
    </location>
</feature>
<evidence type="ECO:0000313" key="2">
    <source>
        <dbReference type="EMBL" id="MDL5375944.1"/>
    </source>
</evidence>
<proteinExistence type="predicted"/>
<keyword evidence="3" id="KW-1185">Reference proteome</keyword>
<sequence>MKRIFLVASLLAATVLSGCMFPDSNRVDNVPYEDQLKSVQTAVDSFKETTGVLPIKTRPAETPLMERYPIEFARLVPGYLADPPANSFEGGGLFLYVLVDAETEPKVKLIDLRVSESLQQLQTNINAFRAKEGKFPFDGSLGKNQFTIDYDLVFVSEEPSIPSPYTENELPIYVDGTGQLFVDYRADLEAALENTDVEPKVGEDIRYLLYNDSPFAPAYSQGYTINEQGEVEFLNN</sequence>
<protein>
    <recommendedName>
        <fullName evidence="4">ABC transporter substrate-binding protein</fullName>
    </recommendedName>
</protein>
<name>A0ABT7MKK0_9BACL</name>
<dbReference type="Proteomes" id="UP001230807">
    <property type="component" value="Unassembled WGS sequence"/>
</dbReference>
<feature type="signal peptide" evidence="1">
    <location>
        <begin position="1"/>
        <end position="18"/>
    </location>
</feature>
<evidence type="ECO:0000313" key="3">
    <source>
        <dbReference type="Proteomes" id="UP001230807"/>
    </source>
</evidence>
<accession>A0ABT7MKK0</accession>
<dbReference type="RefSeq" id="WP_021067195.1">
    <property type="nucleotide sequence ID" value="NZ_CP183077.1"/>
</dbReference>
<evidence type="ECO:0000256" key="1">
    <source>
        <dbReference type="SAM" id="SignalP"/>
    </source>
</evidence>
<gene>
    <name evidence="2" type="ORF">QR695_02850</name>
</gene>
<dbReference type="EMBL" id="JASWER010000001">
    <property type="protein sequence ID" value="MDL5375944.1"/>
    <property type="molecule type" value="Genomic_DNA"/>
</dbReference>
<dbReference type="PROSITE" id="PS51257">
    <property type="entry name" value="PROKAR_LIPOPROTEIN"/>
    <property type="match status" value="1"/>
</dbReference>
<organism evidence="2 3">
    <name type="scientific">Exiguobacterium mexicanum</name>
    <dbReference type="NCBI Taxonomy" id="340146"/>
    <lineage>
        <taxon>Bacteria</taxon>
        <taxon>Bacillati</taxon>
        <taxon>Bacillota</taxon>
        <taxon>Bacilli</taxon>
        <taxon>Bacillales</taxon>
        <taxon>Bacillales Family XII. Incertae Sedis</taxon>
        <taxon>Exiguobacterium</taxon>
    </lineage>
</organism>
<comment type="caution">
    <text evidence="2">The sequence shown here is derived from an EMBL/GenBank/DDBJ whole genome shotgun (WGS) entry which is preliminary data.</text>
</comment>